<name>A0AAU9IG65_9CILI</name>
<keyword evidence="1" id="KW-0472">Membrane</keyword>
<evidence type="ECO:0000256" key="1">
    <source>
        <dbReference type="SAM" id="Phobius"/>
    </source>
</evidence>
<protein>
    <submittedName>
        <fullName evidence="2">Uncharacterized protein</fullName>
    </submittedName>
</protein>
<gene>
    <name evidence="2" type="ORF">BSTOLATCC_MIC3480</name>
</gene>
<organism evidence="2 3">
    <name type="scientific">Blepharisma stoltei</name>
    <dbReference type="NCBI Taxonomy" id="1481888"/>
    <lineage>
        <taxon>Eukaryota</taxon>
        <taxon>Sar</taxon>
        <taxon>Alveolata</taxon>
        <taxon>Ciliophora</taxon>
        <taxon>Postciliodesmatophora</taxon>
        <taxon>Heterotrichea</taxon>
        <taxon>Heterotrichida</taxon>
        <taxon>Blepharismidae</taxon>
        <taxon>Blepharisma</taxon>
    </lineage>
</organism>
<comment type="caution">
    <text evidence="2">The sequence shown here is derived from an EMBL/GenBank/DDBJ whole genome shotgun (WGS) entry which is preliminary data.</text>
</comment>
<keyword evidence="1" id="KW-0812">Transmembrane</keyword>
<feature type="transmembrane region" description="Helical" evidence="1">
    <location>
        <begin position="12"/>
        <end position="35"/>
    </location>
</feature>
<evidence type="ECO:0000313" key="2">
    <source>
        <dbReference type="EMBL" id="CAG9311188.1"/>
    </source>
</evidence>
<sequence length="181" mass="21587">MEPYCFKSYWKYAWRILIYLAFSVLFSILNITYLYEECADYLLARPEVLKTLINTQVLYTSLEIWTTEICMRNSGLPILDQLSSMFPFSEFENEVLEVLSKLDYSNSAIRKNEYADVLSKNIKETLYEYDKQYNSGYFTCGVYSSKLSIIADAYFLSFYNPDYLMWIEWVSAIQELDYNFW</sequence>
<dbReference type="AlphaFoldDB" id="A0AAU9IG65"/>
<keyword evidence="1" id="KW-1133">Transmembrane helix</keyword>
<keyword evidence="3" id="KW-1185">Reference proteome</keyword>
<evidence type="ECO:0000313" key="3">
    <source>
        <dbReference type="Proteomes" id="UP001162131"/>
    </source>
</evidence>
<dbReference type="EMBL" id="CAJZBQ010000004">
    <property type="protein sequence ID" value="CAG9311188.1"/>
    <property type="molecule type" value="Genomic_DNA"/>
</dbReference>
<accession>A0AAU9IG65</accession>
<dbReference type="Proteomes" id="UP001162131">
    <property type="component" value="Unassembled WGS sequence"/>
</dbReference>
<proteinExistence type="predicted"/>
<reference evidence="2" key="1">
    <citation type="submission" date="2021-09" db="EMBL/GenBank/DDBJ databases">
        <authorList>
            <consortium name="AG Swart"/>
            <person name="Singh M."/>
            <person name="Singh A."/>
            <person name="Seah K."/>
            <person name="Emmerich C."/>
        </authorList>
    </citation>
    <scope>NUCLEOTIDE SEQUENCE</scope>
    <source>
        <strain evidence="2">ATCC30299</strain>
    </source>
</reference>